<dbReference type="GO" id="GO:0090589">
    <property type="term" value="F:protein-phosphocysteine-trehalose phosphotransferase system transporter activity"/>
    <property type="evidence" value="ECO:0007669"/>
    <property type="project" value="TreeGrafter"/>
</dbReference>
<dbReference type="InterPro" id="IPR001127">
    <property type="entry name" value="PTS_EIIA_1_perm"/>
</dbReference>
<dbReference type="Gene3D" id="2.70.70.10">
    <property type="entry name" value="Glucose Permease (Domain IIA)"/>
    <property type="match status" value="1"/>
</dbReference>
<evidence type="ECO:0000256" key="10">
    <source>
        <dbReference type="ARBA" id="ARBA00023136"/>
    </source>
</evidence>
<dbReference type="AlphaFoldDB" id="A0A1M6QWY4"/>
<dbReference type="InterPro" id="IPR011297">
    <property type="entry name" value="PTS_IIABC_b_glu"/>
</dbReference>
<dbReference type="GO" id="GO:0005886">
    <property type="term" value="C:plasma membrane"/>
    <property type="evidence" value="ECO:0007669"/>
    <property type="project" value="UniProtKB-SubCell"/>
</dbReference>
<evidence type="ECO:0000256" key="3">
    <source>
        <dbReference type="ARBA" id="ARBA00022475"/>
    </source>
</evidence>
<keyword evidence="5" id="KW-0808">Transferase</keyword>
<dbReference type="PANTHER" id="PTHR30175:SF1">
    <property type="entry name" value="PTS SYSTEM ARBUTIN-, CELLOBIOSE-, AND SALICIN-SPECIFIC EIIBC COMPONENT-RELATED"/>
    <property type="match status" value="1"/>
</dbReference>
<dbReference type="RefSeq" id="WP_081371785.1">
    <property type="nucleotide sequence ID" value="NZ_FRBC01000001.1"/>
</dbReference>
<dbReference type="Pfam" id="PF00367">
    <property type="entry name" value="PTS_EIIB"/>
    <property type="match status" value="1"/>
</dbReference>
<keyword evidence="7 12" id="KW-0812">Transmembrane</keyword>
<dbReference type="NCBIfam" id="TIGR01995">
    <property type="entry name" value="PTS-II-ABC-beta"/>
    <property type="match status" value="1"/>
</dbReference>
<dbReference type="PROSITE" id="PS51098">
    <property type="entry name" value="PTS_EIIB_TYPE_1"/>
    <property type="match status" value="1"/>
</dbReference>
<evidence type="ECO:0000256" key="4">
    <source>
        <dbReference type="ARBA" id="ARBA00022597"/>
    </source>
</evidence>
<dbReference type="PANTHER" id="PTHR30175">
    <property type="entry name" value="PHOSPHOTRANSFERASE SYSTEM TRANSPORT PROTEIN"/>
    <property type="match status" value="1"/>
</dbReference>
<evidence type="ECO:0000256" key="11">
    <source>
        <dbReference type="PROSITE-ProRule" id="PRU00421"/>
    </source>
</evidence>
<evidence type="ECO:0000256" key="9">
    <source>
        <dbReference type="ARBA" id="ARBA00022989"/>
    </source>
</evidence>
<keyword evidence="10 12" id="KW-0472">Membrane</keyword>
<dbReference type="InterPro" id="IPR013013">
    <property type="entry name" value="PTS_EIIC_1"/>
</dbReference>
<dbReference type="InterPro" id="IPR050558">
    <property type="entry name" value="PTS_Sugar-Specific_Components"/>
</dbReference>
<evidence type="ECO:0000256" key="1">
    <source>
        <dbReference type="ARBA" id="ARBA00004651"/>
    </source>
</evidence>
<feature type="domain" description="PTS EIIB type-1" evidence="14">
    <location>
        <begin position="6"/>
        <end position="88"/>
    </location>
</feature>
<dbReference type="InterPro" id="IPR011055">
    <property type="entry name" value="Dup_hybrid_motif"/>
</dbReference>
<feature type="domain" description="PTS EIIA type-1" evidence="13">
    <location>
        <begin position="507"/>
        <end position="611"/>
    </location>
</feature>
<organism evidence="16 17">
    <name type="scientific">Selenomonas ruminantium</name>
    <dbReference type="NCBI Taxonomy" id="971"/>
    <lineage>
        <taxon>Bacteria</taxon>
        <taxon>Bacillati</taxon>
        <taxon>Bacillota</taxon>
        <taxon>Negativicutes</taxon>
        <taxon>Selenomonadales</taxon>
        <taxon>Selenomonadaceae</taxon>
        <taxon>Selenomonas</taxon>
    </lineage>
</organism>
<dbReference type="PROSITE" id="PS01035">
    <property type="entry name" value="PTS_EIIB_TYPE_1_CYS"/>
    <property type="match status" value="1"/>
</dbReference>
<dbReference type="PROSITE" id="PS51093">
    <property type="entry name" value="PTS_EIIA_TYPE_1"/>
    <property type="match status" value="1"/>
</dbReference>
<dbReference type="PROSITE" id="PS00371">
    <property type="entry name" value="PTS_EIIA_TYPE_1_HIS"/>
    <property type="match status" value="1"/>
</dbReference>
<dbReference type="GO" id="GO:0016301">
    <property type="term" value="F:kinase activity"/>
    <property type="evidence" value="ECO:0007669"/>
    <property type="project" value="UniProtKB-KW"/>
</dbReference>
<reference evidence="16 17" key="1">
    <citation type="submission" date="2016-11" db="EMBL/GenBank/DDBJ databases">
        <authorList>
            <person name="Jaros S."/>
            <person name="Januszkiewicz K."/>
            <person name="Wedrychowicz H."/>
        </authorList>
    </citation>
    <scope>NUCLEOTIDE SEQUENCE [LARGE SCALE GENOMIC DNA]</scope>
    <source>
        <strain evidence="16 17">HD4</strain>
    </source>
</reference>
<proteinExistence type="predicted"/>
<feature type="transmembrane region" description="Helical" evidence="12">
    <location>
        <begin position="218"/>
        <end position="243"/>
    </location>
</feature>
<dbReference type="GO" id="GO:0015771">
    <property type="term" value="P:trehalose transport"/>
    <property type="evidence" value="ECO:0007669"/>
    <property type="project" value="TreeGrafter"/>
</dbReference>
<feature type="transmembrane region" description="Helical" evidence="12">
    <location>
        <begin position="147"/>
        <end position="167"/>
    </location>
</feature>
<keyword evidence="3" id="KW-1003">Cell membrane</keyword>
<evidence type="ECO:0000256" key="6">
    <source>
        <dbReference type="ARBA" id="ARBA00022683"/>
    </source>
</evidence>
<feature type="domain" description="PTS EIIC type-1" evidence="15">
    <location>
        <begin position="108"/>
        <end position="481"/>
    </location>
</feature>
<name>A0A1M6QWY4_SELRU</name>
<evidence type="ECO:0000259" key="15">
    <source>
        <dbReference type="PROSITE" id="PS51103"/>
    </source>
</evidence>
<feature type="transmembrane region" description="Helical" evidence="12">
    <location>
        <begin position="303"/>
        <end position="329"/>
    </location>
</feature>
<keyword evidence="6" id="KW-0598">Phosphotransferase system</keyword>
<dbReference type="Pfam" id="PF02378">
    <property type="entry name" value="PTS_EIIC"/>
    <property type="match status" value="1"/>
</dbReference>
<accession>A0A1M6QWY4</accession>
<evidence type="ECO:0000256" key="5">
    <source>
        <dbReference type="ARBA" id="ARBA00022679"/>
    </source>
</evidence>
<dbReference type="InterPro" id="IPR001996">
    <property type="entry name" value="PTS_IIB_1"/>
</dbReference>
<evidence type="ECO:0000259" key="14">
    <source>
        <dbReference type="PROSITE" id="PS51098"/>
    </source>
</evidence>
<evidence type="ECO:0000256" key="12">
    <source>
        <dbReference type="SAM" id="Phobius"/>
    </source>
</evidence>
<feature type="transmembrane region" description="Helical" evidence="12">
    <location>
        <begin position="442"/>
        <end position="466"/>
    </location>
</feature>
<feature type="transmembrane region" description="Helical" evidence="12">
    <location>
        <begin position="372"/>
        <end position="390"/>
    </location>
</feature>
<evidence type="ECO:0000256" key="2">
    <source>
        <dbReference type="ARBA" id="ARBA00022448"/>
    </source>
</evidence>
<evidence type="ECO:0000256" key="8">
    <source>
        <dbReference type="ARBA" id="ARBA00022777"/>
    </source>
</evidence>
<dbReference type="SUPFAM" id="SSF55604">
    <property type="entry name" value="Glucose permease domain IIB"/>
    <property type="match status" value="1"/>
</dbReference>
<evidence type="ECO:0000313" key="16">
    <source>
        <dbReference type="EMBL" id="SHK24696.1"/>
    </source>
</evidence>
<gene>
    <name evidence="16" type="ORF">SAMN05216582_10127</name>
</gene>
<dbReference type="SUPFAM" id="SSF51261">
    <property type="entry name" value="Duplicated hybrid motif"/>
    <property type="match status" value="1"/>
</dbReference>
<dbReference type="Gene3D" id="3.30.1360.60">
    <property type="entry name" value="Glucose permease domain IIB"/>
    <property type="match status" value="1"/>
</dbReference>
<dbReference type="FunFam" id="2.70.70.10:FF:000001">
    <property type="entry name" value="PTS system glucose-specific IIA component"/>
    <property type="match status" value="1"/>
</dbReference>
<protein>
    <submittedName>
        <fullName evidence="16">PTS system beta-glucoside-specific IIA component, Glc family /PTS system beta-glucoside-specific IIB component, Glc family /PTS system beta-glucoside-specific IIC component, Glc family</fullName>
    </submittedName>
</protein>
<keyword evidence="8" id="KW-0418">Kinase</keyword>
<dbReference type="FunFam" id="3.30.1360.60:FF:000001">
    <property type="entry name" value="PTS system glucose-specific IIBC component PtsG"/>
    <property type="match status" value="1"/>
</dbReference>
<comment type="subcellular location">
    <subcellularLocation>
        <location evidence="1">Cell membrane</location>
        <topology evidence="1">Multi-pass membrane protein</topology>
    </subcellularLocation>
</comment>
<dbReference type="NCBIfam" id="TIGR00830">
    <property type="entry name" value="PTBA"/>
    <property type="match status" value="1"/>
</dbReference>
<dbReference type="GO" id="GO:0009401">
    <property type="term" value="P:phosphoenolpyruvate-dependent sugar phosphotransferase system"/>
    <property type="evidence" value="ECO:0007669"/>
    <property type="project" value="UniProtKB-KW"/>
</dbReference>
<dbReference type="GO" id="GO:0008982">
    <property type="term" value="F:protein-N(PI)-phosphohistidine-sugar phosphotransferase activity"/>
    <property type="evidence" value="ECO:0007669"/>
    <property type="project" value="InterPro"/>
</dbReference>
<dbReference type="InterPro" id="IPR018113">
    <property type="entry name" value="PTrfase_EIIB_Cys"/>
</dbReference>
<feature type="transmembrane region" description="Helical" evidence="12">
    <location>
        <begin position="264"/>
        <end position="297"/>
    </location>
</feature>
<feature type="transmembrane region" description="Helical" evidence="12">
    <location>
        <begin position="341"/>
        <end position="360"/>
    </location>
</feature>
<dbReference type="OrthoDB" id="92465at2"/>
<keyword evidence="4" id="KW-0762">Sugar transport</keyword>
<dbReference type="EMBL" id="FRBC01000001">
    <property type="protein sequence ID" value="SHK24696.1"/>
    <property type="molecule type" value="Genomic_DNA"/>
</dbReference>
<evidence type="ECO:0000256" key="7">
    <source>
        <dbReference type="ARBA" id="ARBA00022692"/>
    </source>
</evidence>
<dbReference type="Proteomes" id="UP000184263">
    <property type="component" value="Unassembled WGS sequence"/>
</dbReference>
<evidence type="ECO:0000313" key="17">
    <source>
        <dbReference type="Proteomes" id="UP000184263"/>
    </source>
</evidence>
<evidence type="ECO:0000259" key="13">
    <source>
        <dbReference type="PROSITE" id="PS51093"/>
    </source>
</evidence>
<feature type="transmembrane region" description="Helical" evidence="12">
    <location>
        <begin position="397"/>
        <end position="422"/>
    </location>
</feature>
<dbReference type="InterPro" id="IPR003352">
    <property type="entry name" value="PTS_EIIC"/>
</dbReference>
<keyword evidence="9 12" id="KW-1133">Transmembrane helix</keyword>
<feature type="transmembrane region" description="Helical" evidence="12">
    <location>
        <begin position="179"/>
        <end position="198"/>
    </location>
</feature>
<dbReference type="CDD" id="cd00212">
    <property type="entry name" value="PTS_IIB_glc"/>
    <property type="match status" value="1"/>
</dbReference>
<keyword evidence="2" id="KW-0813">Transport</keyword>
<dbReference type="Pfam" id="PF00358">
    <property type="entry name" value="PTS_EIIA_1"/>
    <property type="match status" value="1"/>
</dbReference>
<sequence>MMKKYEELAKDIVRHVGGEANVSCLSHCITRLRFKLKDESKADTEYLKAREGVVTVIQSGGQYQVVIGNEVADVYDTVLEVSNIAGSAAKVGDEEDNKDLSPLDRFIDLISGVFQPVLSVLVATGMIKGFTALFMATGLVEQGSGMAQMLNILGDMFFYFLPIFLGLTAARKFRMNEFTGMAIGAALVYPTVSAIMKGETLYTLFDGTIFQSAIHMELLGLPVILMNYASSVIPIIVAVWFGAKVERAVAKAMPTMLKSFLTPFFTILIVVPLTFMAIGPVATWAGQIVGAAAMAIYNVSPVVAGLFIGAFWQVFVMFGLHWGLVPIMINNISVYGFDPLVVTYFGCSFAQIGVVLGIFLRTKDAKLKSISLPAFISGIFGVTEPCIYGITLPRKKYFIISCIGGAIGGALMALLSVNLYMFGGLGIFGYPTFIDPKTGDLAGMYGGMIASAVSFVFGLVVTAVMYRDAAPAEKLTVVKESVDGKAEREIIKAPLAGKIVPLEDVPDEAFAMGLLGKGIAIEPSDGKVVAPADCTVMTMFPTGHAIGLVTDKGAEILIHIGMDTVKLEGKYFTTMVKQGDHVKAGDTLIEFDKEKIVAEGFNTITPVIVTNHDQYMDVVLTDEKDVEEEANLLTVIA</sequence>
<dbReference type="InterPro" id="IPR036878">
    <property type="entry name" value="Glu_permease_IIB"/>
</dbReference>
<dbReference type="PROSITE" id="PS51103">
    <property type="entry name" value="PTS_EIIC_TYPE_1"/>
    <property type="match status" value="1"/>
</dbReference>
<feature type="active site" description="Phosphocysteine intermediate; for EIIB activity" evidence="11">
    <location>
        <position position="28"/>
    </location>
</feature>